<comment type="caution">
    <text evidence="1">The sequence shown here is derived from an EMBL/GenBank/DDBJ whole genome shotgun (WGS) entry which is preliminary data.</text>
</comment>
<sequence length="128" mass="13717">MGHGVFLTANKLGFKGVGRAVKGGKPWAKSEESGRLLPSTLHYGWRLLPSTSCGMWASRPRGSLLAVFLGQGRRAKRRPACRPAWRLRQVAMASQEAGLRKPVNGLARDVGNCLGKSLGNTAFFPSAG</sequence>
<protein>
    <submittedName>
        <fullName evidence="1">Uncharacterized protein</fullName>
    </submittedName>
</protein>
<proteinExistence type="predicted"/>
<keyword evidence="2" id="KW-1185">Reference proteome</keyword>
<name>A0ABP0VGE3_9BRYO</name>
<gene>
    <name evidence="1" type="ORF">CSSPJE1EN1_LOCUS28897</name>
</gene>
<reference evidence="1" key="1">
    <citation type="submission" date="2024-02" db="EMBL/GenBank/DDBJ databases">
        <authorList>
            <consortium name="ELIXIR-Norway"/>
            <consortium name="Elixir Norway"/>
        </authorList>
    </citation>
    <scope>NUCLEOTIDE SEQUENCE</scope>
</reference>
<accession>A0ABP0VGE3</accession>
<dbReference type="Proteomes" id="UP001497444">
    <property type="component" value="Unassembled WGS sequence"/>
</dbReference>
<organism evidence="1 2">
    <name type="scientific">Sphagnum jensenii</name>
    <dbReference type="NCBI Taxonomy" id="128206"/>
    <lineage>
        <taxon>Eukaryota</taxon>
        <taxon>Viridiplantae</taxon>
        <taxon>Streptophyta</taxon>
        <taxon>Embryophyta</taxon>
        <taxon>Bryophyta</taxon>
        <taxon>Sphagnophytina</taxon>
        <taxon>Sphagnopsida</taxon>
        <taxon>Sphagnales</taxon>
        <taxon>Sphagnaceae</taxon>
        <taxon>Sphagnum</taxon>
    </lineage>
</organism>
<evidence type="ECO:0000313" key="1">
    <source>
        <dbReference type="EMBL" id="CAK9253519.1"/>
    </source>
</evidence>
<dbReference type="EMBL" id="CAXAQS010000877">
    <property type="protein sequence ID" value="CAK9253519.1"/>
    <property type="molecule type" value="Genomic_DNA"/>
</dbReference>
<evidence type="ECO:0000313" key="2">
    <source>
        <dbReference type="Proteomes" id="UP001497444"/>
    </source>
</evidence>